<evidence type="ECO:0000313" key="6">
    <source>
        <dbReference type="EMBL" id="MFC4536234.1"/>
    </source>
</evidence>
<gene>
    <name evidence="6" type="ORF">ACFO60_36180</name>
</gene>
<feature type="domain" description="HTH lysR-type" evidence="5">
    <location>
        <begin position="1"/>
        <end position="58"/>
    </location>
</feature>
<dbReference type="InterPro" id="IPR036388">
    <property type="entry name" value="WH-like_DNA-bd_sf"/>
</dbReference>
<evidence type="ECO:0000259" key="5">
    <source>
        <dbReference type="PROSITE" id="PS50931"/>
    </source>
</evidence>
<dbReference type="SUPFAM" id="SSF46785">
    <property type="entry name" value="Winged helix' DNA-binding domain"/>
    <property type="match status" value="1"/>
</dbReference>
<dbReference type="InterPro" id="IPR000847">
    <property type="entry name" value="LysR_HTH_N"/>
</dbReference>
<dbReference type="Pfam" id="PF00126">
    <property type="entry name" value="HTH_1"/>
    <property type="match status" value="1"/>
</dbReference>
<accession>A0ABV9CT19</accession>
<dbReference type="PANTHER" id="PTHR30346">
    <property type="entry name" value="TRANSCRIPTIONAL DUAL REGULATOR HCAR-RELATED"/>
    <property type="match status" value="1"/>
</dbReference>
<dbReference type="CDD" id="cd08414">
    <property type="entry name" value="PBP2_LTTR_aromatics_like"/>
    <property type="match status" value="1"/>
</dbReference>
<organism evidence="6 7">
    <name type="scientific">Sphaerisporangium dianthi</name>
    <dbReference type="NCBI Taxonomy" id="1436120"/>
    <lineage>
        <taxon>Bacteria</taxon>
        <taxon>Bacillati</taxon>
        <taxon>Actinomycetota</taxon>
        <taxon>Actinomycetes</taxon>
        <taxon>Streptosporangiales</taxon>
        <taxon>Streptosporangiaceae</taxon>
        <taxon>Sphaerisporangium</taxon>
    </lineage>
</organism>
<dbReference type="Gene3D" id="1.10.10.10">
    <property type="entry name" value="Winged helix-like DNA-binding domain superfamily/Winged helix DNA-binding domain"/>
    <property type="match status" value="1"/>
</dbReference>
<dbReference type="InterPro" id="IPR036390">
    <property type="entry name" value="WH_DNA-bd_sf"/>
</dbReference>
<dbReference type="RefSeq" id="WP_380850305.1">
    <property type="nucleotide sequence ID" value="NZ_JBHSFP010000041.1"/>
</dbReference>
<dbReference type="PRINTS" id="PR00039">
    <property type="entry name" value="HTHLYSR"/>
</dbReference>
<dbReference type="SUPFAM" id="SSF53850">
    <property type="entry name" value="Periplasmic binding protein-like II"/>
    <property type="match status" value="1"/>
</dbReference>
<keyword evidence="7" id="KW-1185">Reference proteome</keyword>
<evidence type="ECO:0000256" key="2">
    <source>
        <dbReference type="ARBA" id="ARBA00023015"/>
    </source>
</evidence>
<dbReference type="Gene3D" id="3.40.190.10">
    <property type="entry name" value="Periplasmic binding protein-like II"/>
    <property type="match status" value="2"/>
</dbReference>
<comment type="caution">
    <text evidence="6">The sequence shown here is derived from an EMBL/GenBank/DDBJ whole genome shotgun (WGS) entry which is preliminary data.</text>
</comment>
<keyword evidence="3" id="KW-0238">DNA-binding</keyword>
<evidence type="ECO:0000313" key="7">
    <source>
        <dbReference type="Proteomes" id="UP001596004"/>
    </source>
</evidence>
<protein>
    <submittedName>
        <fullName evidence="6">LysR family transcriptional regulator</fullName>
    </submittedName>
</protein>
<sequence>MELRQLRYFVTLAEELHFGRAALREHIVQSALSQQVQRLERELGVRLLNRSTHHVELTPAGAAFLVEARQILDHVGRAAHVARNAAGSPPTLRAGIVDAGYDSMPQILRAVQQGHPELTIHQVEASIPEQYRQLADGRLEIGIGLAYQPPPGVTSELIRLDPLGVLVPCTHRFAELDGVPVGSLADVPLLLGEESQTPESNQFIGELCRSAGFEPTVYEGTVESNLAAADLVLQSRCVLCIPSSSRTSNLPDTVWRPLVEPVSHYPWSLLWRSGDRSPYVAAVVDTARQLARRLGWLEPAGPATDHEAPAAARGGIPT</sequence>
<dbReference type="InterPro" id="IPR005119">
    <property type="entry name" value="LysR_subst-bd"/>
</dbReference>
<keyword evidence="4" id="KW-0804">Transcription</keyword>
<keyword evidence="2" id="KW-0805">Transcription regulation</keyword>
<evidence type="ECO:0000256" key="1">
    <source>
        <dbReference type="ARBA" id="ARBA00009437"/>
    </source>
</evidence>
<evidence type="ECO:0000256" key="3">
    <source>
        <dbReference type="ARBA" id="ARBA00023125"/>
    </source>
</evidence>
<dbReference type="PANTHER" id="PTHR30346:SF0">
    <property type="entry name" value="HCA OPERON TRANSCRIPTIONAL ACTIVATOR HCAR"/>
    <property type="match status" value="1"/>
</dbReference>
<dbReference type="Pfam" id="PF03466">
    <property type="entry name" value="LysR_substrate"/>
    <property type="match status" value="1"/>
</dbReference>
<reference evidence="7" key="1">
    <citation type="journal article" date="2019" name="Int. J. Syst. Evol. Microbiol.">
        <title>The Global Catalogue of Microorganisms (GCM) 10K type strain sequencing project: providing services to taxonomists for standard genome sequencing and annotation.</title>
        <authorList>
            <consortium name="The Broad Institute Genomics Platform"/>
            <consortium name="The Broad Institute Genome Sequencing Center for Infectious Disease"/>
            <person name="Wu L."/>
            <person name="Ma J."/>
        </authorList>
    </citation>
    <scope>NUCLEOTIDE SEQUENCE [LARGE SCALE GENOMIC DNA]</scope>
    <source>
        <strain evidence="7">CGMCC 4.7132</strain>
    </source>
</reference>
<evidence type="ECO:0000256" key="4">
    <source>
        <dbReference type="ARBA" id="ARBA00023163"/>
    </source>
</evidence>
<name>A0ABV9CT19_9ACTN</name>
<dbReference type="PROSITE" id="PS50931">
    <property type="entry name" value="HTH_LYSR"/>
    <property type="match status" value="1"/>
</dbReference>
<proteinExistence type="inferred from homology"/>
<dbReference type="EMBL" id="JBHSFP010000041">
    <property type="protein sequence ID" value="MFC4536234.1"/>
    <property type="molecule type" value="Genomic_DNA"/>
</dbReference>
<dbReference type="Proteomes" id="UP001596004">
    <property type="component" value="Unassembled WGS sequence"/>
</dbReference>
<comment type="similarity">
    <text evidence="1">Belongs to the LysR transcriptional regulatory family.</text>
</comment>